<dbReference type="PROSITE" id="PS50850">
    <property type="entry name" value="MFS"/>
    <property type="match status" value="1"/>
</dbReference>
<keyword evidence="4 5" id="KW-0472">Membrane</keyword>
<evidence type="ECO:0000256" key="3">
    <source>
        <dbReference type="ARBA" id="ARBA00022989"/>
    </source>
</evidence>
<evidence type="ECO:0000256" key="1">
    <source>
        <dbReference type="ARBA" id="ARBA00004141"/>
    </source>
</evidence>
<dbReference type="HOGENOM" id="CLU_000960_22_2_1"/>
<protein>
    <recommendedName>
        <fullName evidence="6">Major facilitator superfamily (MFS) profile domain-containing protein</fullName>
    </recommendedName>
</protein>
<evidence type="ECO:0000313" key="7">
    <source>
        <dbReference type="EMBL" id="ETS77655.1"/>
    </source>
</evidence>
<dbReference type="OrthoDB" id="440553at2759"/>
<feature type="transmembrane region" description="Helical" evidence="5">
    <location>
        <begin position="44"/>
        <end position="66"/>
    </location>
</feature>
<dbReference type="Pfam" id="PF07690">
    <property type="entry name" value="MFS_1"/>
    <property type="match status" value="1"/>
</dbReference>
<evidence type="ECO:0000256" key="4">
    <source>
        <dbReference type="ARBA" id="ARBA00023136"/>
    </source>
</evidence>
<feature type="domain" description="Major facilitator superfamily (MFS) profile" evidence="6">
    <location>
        <begin position="37"/>
        <end position="529"/>
    </location>
</feature>
<feature type="transmembrane region" description="Helical" evidence="5">
    <location>
        <begin position="72"/>
        <end position="91"/>
    </location>
</feature>
<keyword evidence="3 5" id="KW-1133">Transmembrane helix</keyword>
<dbReference type="InterPro" id="IPR020846">
    <property type="entry name" value="MFS_dom"/>
</dbReference>
<dbReference type="GO" id="GO:0022857">
    <property type="term" value="F:transmembrane transporter activity"/>
    <property type="evidence" value="ECO:0007669"/>
    <property type="project" value="InterPro"/>
</dbReference>
<sequence length="561" mass="60695">MAKPYSNSEMSELDRADSTTDSLRISTRNDFHYGHAPLSRMRQIILVAILDASIVSTSLVTISVNLSDFVNSPWVALSYLLAYMGFAVLFAKLSDIFGRKEMLITAWTLFTGFSLGCGLAPNMPSLIVFRAFQGIGGSGLYSLAQTGLFEVGPSDKPSLLGALIGMTLAISFVLGPVLGGTITQFSSWRWIFFINIPFGILALVGLLFAWPRTNTRNFSGLWDSIRGLDVFGNVMIISASSLLVYALQQAGAFNYAWDSPAIIAALSISAISLVSFIGWEIYLGRKRHPFLQPVLPIRIMTQRPFLAALSCSFFAGFEYLAVIIILPERFQIVNGDSSLMAGIHLLPQLGACAFGSFLAGAVSKKRNNSAFTLIAASCLQLIGLSLLSTLSNVHTAIEAQYGYQTIFGLGIGLSFASVTILTSVRAHREDLAVAQGALAQARVLGGAIGIAICMIIVNTTLQNELGDMLGPRDMSALQHNARTAQFFPPDILEKIKSVYAEAFSVDIKMMMGLSVFGLATSLCAFERNPPPMPTQDSHKETAIGVQLEHSQVELNEFARSH</sequence>
<dbReference type="EMBL" id="KI912115">
    <property type="protein sequence ID" value="ETS77655.1"/>
    <property type="molecule type" value="Genomic_DNA"/>
</dbReference>
<feature type="transmembrane region" description="Helical" evidence="5">
    <location>
        <begin position="401"/>
        <end position="422"/>
    </location>
</feature>
<feature type="transmembrane region" description="Helical" evidence="5">
    <location>
        <begin position="127"/>
        <end position="147"/>
    </location>
</feature>
<evidence type="ECO:0000259" key="6">
    <source>
        <dbReference type="PROSITE" id="PS50850"/>
    </source>
</evidence>
<feature type="transmembrane region" description="Helical" evidence="5">
    <location>
        <begin position="443"/>
        <end position="461"/>
    </location>
</feature>
<dbReference type="InterPro" id="IPR011701">
    <property type="entry name" value="MFS"/>
</dbReference>
<dbReference type="InParanoid" id="W3WUZ7"/>
<evidence type="ECO:0000256" key="2">
    <source>
        <dbReference type="ARBA" id="ARBA00022692"/>
    </source>
</evidence>
<feature type="transmembrane region" description="Helical" evidence="5">
    <location>
        <begin position="159"/>
        <end position="178"/>
    </location>
</feature>
<dbReference type="GO" id="GO:0005886">
    <property type="term" value="C:plasma membrane"/>
    <property type="evidence" value="ECO:0007669"/>
    <property type="project" value="TreeGrafter"/>
</dbReference>
<keyword evidence="8" id="KW-1185">Reference proteome</keyword>
<reference evidence="8" key="1">
    <citation type="journal article" date="2015" name="BMC Genomics">
        <title>Genomic and transcriptomic analysis of the endophytic fungus Pestalotiopsis fici reveals its lifestyle and high potential for synthesis of natural products.</title>
        <authorList>
            <person name="Wang X."/>
            <person name="Zhang X."/>
            <person name="Liu L."/>
            <person name="Xiang M."/>
            <person name="Wang W."/>
            <person name="Sun X."/>
            <person name="Che Y."/>
            <person name="Guo L."/>
            <person name="Liu G."/>
            <person name="Guo L."/>
            <person name="Wang C."/>
            <person name="Yin W.B."/>
            <person name="Stadler M."/>
            <person name="Zhang X."/>
            <person name="Liu X."/>
        </authorList>
    </citation>
    <scope>NUCLEOTIDE SEQUENCE [LARGE SCALE GENOMIC DNA]</scope>
    <source>
        <strain evidence="8">W106-1 / CGMCC3.15140</strain>
    </source>
</reference>
<organism evidence="7 8">
    <name type="scientific">Pestalotiopsis fici (strain W106-1 / CGMCC3.15140)</name>
    <dbReference type="NCBI Taxonomy" id="1229662"/>
    <lineage>
        <taxon>Eukaryota</taxon>
        <taxon>Fungi</taxon>
        <taxon>Dikarya</taxon>
        <taxon>Ascomycota</taxon>
        <taxon>Pezizomycotina</taxon>
        <taxon>Sordariomycetes</taxon>
        <taxon>Xylariomycetidae</taxon>
        <taxon>Amphisphaeriales</taxon>
        <taxon>Sporocadaceae</taxon>
        <taxon>Pestalotiopsis</taxon>
    </lineage>
</organism>
<dbReference type="KEGG" id="pfy:PFICI_09717"/>
<feature type="transmembrane region" description="Helical" evidence="5">
    <location>
        <begin position="304"/>
        <end position="326"/>
    </location>
</feature>
<dbReference type="OMA" id="WVMTAYL"/>
<dbReference type="InterPro" id="IPR036259">
    <property type="entry name" value="MFS_trans_sf"/>
</dbReference>
<keyword evidence="2 5" id="KW-0812">Transmembrane</keyword>
<evidence type="ECO:0000313" key="8">
    <source>
        <dbReference type="Proteomes" id="UP000030651"/>
    </source>
</evidence>
<feature type="transmembrane region" description="Helical" evidence="5">
    <location>
        <begin position="260"/>
        <end position="283"/>
    </location>
</feature>
<gene>
    <name evidence="7" type="ORF">PFICI_09717</name>
</gene>
<dbReference type="PANTHER" id="PTHR23501">
    <property type="entry name" value="MAJOR FACILITATOR SUPERFAMILY"/>
    <property type="match status" value="1"/>
</dbReference>
<feature type="transmembrane region" description="Helical" evidence="5">
    <location>
        <begin position="103"/>
        <end position="121"/>
    </location>
</feature>
<evidence type="ECO:0000256" key="5">
    <source>
        <dbReference type="SAM" id="Phobius"/>
    </source>
</evidence>
<feature type="transmembrane region" description="Helical" evidence="5">
    <location>
        <begin position="338"/>
        <end position="358"/>
    </location>
</feature>
<dbReference type="eggNOG" id="KOG0254">
    <property type="taxonomic scope" value="Eukaryota"/>
</dbReference>
<dbReference type="SUPFAM" id="SSF103473">
    <property type="entry name" value="MFS general substrate transporter"/>
    <property type="match status" value="1"/>
</dbReference>
<dbReference type="Proteomes" id="UP000030651">
    <property type="component" value="Unassembled WGS sequence"/>
</dbReference>
<dbReference type="RefSeq" id="XP_007836489.1">
    <property type="nucleotide sequence ID" value="XM_007838298.1"/>
</dbReference>
<feature type="transmembrane region" description="Helical" evidence="5">
    <location>
        <begin position="230"/>
        <end position="248"/>
    </location>
</feature>
<dbReference type="AlphaFoldDB" id="W3WUZ7"/>
<dbReference type="GeneID" id="19274730"/>
<accession>W3WUZ7</accession>
<feature type="transmembrane region" description="Helical" evidence="5">
    <location>
        <begin position="190"/>
        <end position="210"/>
    </location>
</feature>
<dbReference type="Gene3D" id="1.20.1720.10">
    <property type="entry name" value="Multidrug resistance protein D"/>
    <property type="match status" value="1"/>
</dbReference>
<feature type="transmembrane region" description="Helical" evidence="5">
    <location>
        <begin position="370"/>
        <end position="389"/>
    </location>
</feature>
<proteinExistence type="predicted"/>
<dbReference type="PANTHER" id="PTHR23501:SF43">
    <property type="entry name" value="MULTIDRUG TRANSPORTER, PUTATIVE (AFU_ORTHOLOGUE AFUA_6G03040)-RELATED"/>
    <property type="match status" value="1"/>
</dbReference>
<dbReference type="Gene3D" id="1.20.1250.20">
    <property type="entry name" value="MFS general substrate transporter like domains"/>
    <property type="match status" value="1"/>
</dbReference>
<name>W3WUZ7_PESFW</name>
<comment type="subcellular location">
    <subcellularLocation>
        <location evidence="1">Membrane</location>
        <topology evidence="1">Multi-pass membrane protein</topology>
    </subcellularLocation>
</comment>